<feature type="non-terminal residue" evidence="1">
    <location>
        <position position="90"/>
    </location>
</feature>
<accession>A0A7D9E7U7</accession>
<sequence length="90" mass="10254">MSPIQLWVKGLHMVCRSDSTAPREVFQGDFLNYGVDYEGPVPLLESERVEVPETVCPLEMEEMGNIYQFSAQDGMSMDEIVEKYIDAVDF</sequence>
<protein>
    <submittedName>
        <fullName evidence="1">Uncharacterized protein</fullName>
    </submittedName>
</protein>
<evidence type="ECO:0000313" key="1">
    <source>
        <dbReference type="EMBL" id="CAB4003200.1"/>
    </source>
</evidence>
<gene>
    <name evidence="1" type="ORF">PACLA_8A050634</name>
</gene>
<proteinExistence type="predicted"/>
<dbReference type="Proteomes" id="UP001152795">
    <property type="component" value="Unassembled WGS sequence"/>
</dbReference>
<dbReference type="AlphaFoldDB" id="A0A7D9E7U7"/>
<evidence type="ECO:0000313" key="2">
    <source>
        <dbReference type="Proteomes" id="UP001152795"/>
    </source>
</evidence>
<dbReference type="OrthoDB" id="2686689at2759"/>
<name>A0A7D9E7U7_PARCT</name>
<keyword evidence="2" id="KW-1185">Reference proteome</keyword>
<comment type="caution">
    <text evidence="1">The sequence shown here is derived from an EMBL/GenBank/DDBJ whole genome shotgun (WGS) entry which is preliminary data.</text>
</comment>
<reference evidence="1" key="1">
    <citation type="submission" date="2020-04" db="EMBL/GenBank/DDBJ databases">
        <authorList>
            <person name="Alioto T."/>
            <person name="Alioto T."/>
            <person name="Gomez Garrido J."/>
        </authorList>
    </citation>
    <scope>NUCLEOTIDE SEQUENCE</scope>
    <source>
        <strain evidence="1">A484AB</strain>
    </source>
</reference>
<organism evidence="1 2">
    <name type="scientific">Paramuricea clavata</name>
    <name type="common">Red gorgonian</name>
    <name type="synonym">Violescent sea-whip</name>
    <dbReference type="NCBI Taxonomy" id="317549"/>
    <lineage>
        <taxon>Eukaryota</taxon>
        <taxon>Metazoa</taxon>
        <taxon>Cnidaria</taxon>
        <taxon>Anthozoa</taxon>
        <taxon>Octocorallia</taxon>
        <taxon>Malacalcyonacea</taxon>
        <taxon>Plexauridae</taxon>
        <taxon>Paramuricea</taxon>
    </lineage>
</organism>
<dbReference type="EMBL" id="CACRXK020004563">
    <property type="protein sequence ID" value="CAB4003200.1"/>
    <property type="molecule type" value="Genomic_DNA"/>
</dbReference>